<dbReference type="EC" id="2.3.2.27" evidence="3"/>
<dbReference type="FunFam" id="1.25.10.10:FF:000330">
    <property type="entry name" value="RING-type E3 ubiquitin transferase"/>
    <property type="match status" value="1"/>
</dbReference>
<dbReference type="InterPro" id="IPR016024">
    <property type="entry name" value="ARM-type_fold"/>
</dbReference>
<dbReference type="FunFam" id="3.30.40.10:FF:000114">
    <property type="entry name" value="RING-type E3 ubiquitin transferase"/>
    <property type="match status" value="1"/>
</dbReference>
<evidence type="ECO:0000313" key="8">
    <source>
        <dbReference type="EMBL" id="GMH27946.1"/>
    </source>
</evidence>
<dbReference type="CDD" id="cd16664">
    <property type="entry name" value="RING-Ubox_PUB"/>
    <property type="match status" value="1"/>
</dbReference>
<dbReference type="EMBL" id="BSYO01000033">
    <property type="protein sequence ID" value="GMH27946.1"/>
    <property type="molecule type" value="Genomic_DNA"/>
</dbReference>
<comment type="catalytic activity">
    <reaction evidence="1">
        <text>S-ubiquitinyl-[E2 ubiquitin-conjugating enzyme]-L-cysteine + [acceptor protein]-L-lysine = [E2 ubiquitin-conjugating enzyme]-L-cysteine + N(6)-ubiquitinyl-[acceptor protein]-L-lysine.</text>
        <dbReference type="EC" id="2.3.2.27"/>
    </reaction>
</comment>
<gene>
    <name evidence="8" type="ORF">Nepgr_029789</name>
</gene>
<dbReference type="SMART" id="SM00504">
    <property type="entry name" value="Ubox"/>
    <property type="match status" value="1"/>
</dbReference>
<name>A0AAD3Y5W4_NEPGR</name>
<dbReference type="Proteomes" id="UP001279734">
    <property type="component" value="Unassembled WGS sequence"/>
</dbReference>
<feature type="domain" description="U-box" evidence="7">
    <location>
        <begin position="77"/>
        <end position="151"/>
    </location>
</feature>
<dbReference type="InterPro" id="IPR045210">
    <property type="entry name" value="RING-Ubox_PUB"/>
</dbReference>
<dbReference type="AlphaFoldDB" id="A0AAD3Y5W4"/>
<proteinExistence type="predicted"/>
<evidence type="ECO:0000256" key="5">
    <source>
        <dbReference type="ARBA" id="ARBA00022737"/>
    </source>
</evidence>
<comment type="pathway">
    <text evidence="2">Protein modification; protein ubiquitination.</text>
</comment>
<accession>A0AAD3Y5W4</accession>
<evidence type="ECO:0000259" key="7">
    <source>
        <dbReference type="PROSITE" id="PS51698"/>
    </source>
</evidence>
<dbReference type="SUPFAM" id="SSF48371">
    <property type="entry name" value="ARM repeat"/>
    <property type="match status" value="1"/>
</dbReference>
<dbReference type="Pfam" id="PF25598">
    <property type="entry name" value="ARM_PUB"/>
    <property type="match status" value="1"/>
</dbReference>
<dbReference type="Pfam" id="PF04564">
    <property type="entry name" value="U-box"/>
    <property type="match status" value="1"/>
</dbReference>
<evidence type="ECO:0000256" key="1">
    <source>
        <dbReference type="ARBA" id="ARBA00000900"/>
    </source>
</evidence>
<dbReference type="PANTHER" id="PTHR23315:SF253">
    <property type="entry name" value="U-BOX DOMAIN-CONTAINING PROTEIN 9"/>
    <property type="match status" value="1"/>
</dbReference>
<evidence type="ECO:0000313" key="9">
    <source>
        <dbReference type="Proteomes" id="UP001279734"/>
    </source>
</evidence>
<evidence type="ECO:0000256" key="4">
    <source>
        <dbReference type="ARBA" id="ARBA00022679"/>
    </source>
</evidence>
<evidence type="ECO:0000256" key="6">
    <source>
        <dbReference type="ARBA" id="ARBA00022786"/>
    </source>
</evidence>
<dbReference type="Gene3D" id="1.25.10.10">
    <property type="entry name" value="Leucine-rich Repeat Variant"/>
    <property type="match status" value="1"/>
</dbReference>
<dbReference type="Gene3D" id="3.30.40.10">
    <property type="entry name" value="Zinc/RING finger domain, C3HC4 (zinc finger)"/>
    <property type="match status" value="1"/>
</dbReference>
<dbReference type="InterPro" id="IPR058678">
    <property type="entry name" value="ARM_PUB"/>
</dbReference>
<keyword evidence="9" id="KW-1185">Reference proteome</keyword>
<dbReference type="InterPro" id="IPR011989">
    <property type="entry name" value="ARM-like"/>
</dbReference>
<organism evidence="8 9">
    <name type="scientific">Nepenthes gracilis</name>
    <name type="common">Slender pitcher plant</name>
    <dbReference type="NCBI Taxonomy" id="150966"/>
    <lineage>
        <taxon>Eukaryota</taxon>
        <taxon>Viridiplantae</taxon>
        <taxon>Streptophyta</taxon>
        <taxon>Embryophyta</taxon>
        <taxon>Tracheophyta</taxon>
        <taxon>Spermatophyta</taxon>
        <taxon>Magnoliopsida</taxon>
        <taxon>eudicotyledons</taxon>
        <taxon>Gunneridae</taxon>
        <taxon>Pentapetalae</taxon>
        <taxon>Caryophyllales</taxon>
        <taxon>Nepenthaceae</taxon>
        <taxon>Nepenthes</taxon>
    </lineage>
</organism>
<protein>
    <recommendedName>
        <fullName evidence="3">RING-type E3 ubiquitin transferase</fullName>
        <ecNumber evidence="3">2.3.2.27</ecNumber>
    </recommendedName>
</protein>
<dbReference type="PANTHER" id="PTHR23315">
    <property type="entry name" value="U BOX DOMAIN-CONTAINING"/>
    <property type="match status" value="1"/>
</dbReference>
<reference evidence="8" key="1">
    <citation type="submission" date="2023-05" db="EMBL/GenBank/DDBJ databases">
        <title>Nepenthes gracilis genome sequencing.</title>
        <authorList>
            <person name="Fukushima K."/>
        </authorList>
    </citation>
    <scope>NUCLEOTIDE SEQUENCE</scope>
    <source>
        <strain evidence="8">SING2019-196</strain>
    </source>
</reference>
<dbReference type="InterPro" id="IPR003613">
    <property type="entry name" value="Ubox_domain"/>
</dbReference>
<keyword evidence="4" id="KW-0808">Transferase</keyword>
<evidence type="ECO:0000256" key="3">
    <source>
        <dbReference type="ARBA" id="ARBA00012483"/>
    </source>
</evidence>
<dbReference type="SUPFAM" id="SSF57850">
    <property type="entry name" value="RING/U-box"/>
    <property type="match status" value="1"/>
</dbReference>
<dbReference type="GO" id="GO:0016567">
    <property type="term" value="P:protein ubiquitination"/>
    <property type="evidence" value="ECO:0007669"/>
    <property type="project" value="InterPro"/>
</dbReference>
<dbReference type="PROSITE" id="PS51698">
    <property type="entry name" value="U_BOX"/>
    <property type="match status" value="1"/>
</dbReference>
<keyword evidence="6" id="KW-0833">Ubl conjugation pathway</keyword>
<comment type="caution">
    <text evidence="8">The sequence shown here is derived from an EMBL/GenBank/DDBJ whole genome shotgun (WGS) entry which is preliminary data.</text>
</comment>
<dbReference type="GO" id="GO:0061630">
    <property type="term" value="F:ubiquitin protein ligase activity"/>
    <property type="evidence" value="ECO:0007669"/>
    <property type="project" value="UniProtKB-EC"/>
</dbReference>
<evidence type="ECO:0000256" key="2">
    <source>
        <dbReference type="ARBA" id="ARBA00004906"/>
    </source>
</evidence>
<dbReference type="InterPro" id="IPR013083">
    <property type="entry name" value="Znf_RING/FYVE/PHD"/>
</dbReference>
<keyword evidence="5" id="KW-0677">Repeat</keyword>
<sequence length="462" mass="51174">MAKNGVLGEDPSAVAAKVTGLEKELKRIVKAIDEEEDDFSFDSIDCAMEVLLALRDLKVKRAAAALRVGDDNEYLSSCPERFRCPLSKSLMRDPVIIATGQTYDRPFIQKWLKEGHRTCPQTHQVLSHTILTPNHIIREMISDWCENRGGKLYNPVHHINKNGVTQADRNHLFMLLGKMSSTFSEQKAAAKELRLLTKTSPMFRELFGESVDAIPQLLRPLSERASGDEIHPDLQEDLITTLLNLSINESNKKPVAETPMVIPLLVDALKCGTIQTRSNAAATLFTLSALDSNKALIGASGALGSLIDLLDEGHPLAMKDAASAIFNLCIIHENKATAVREGAVSVILEKISDNSHVDELLSILAMLSTHQKAVEELGELRAAPCLLNIIRETPCERNKENCVSILYAICMNDRIRLREMREEENAHRTLSRLAQDGTSRAKRKANGILDRLNRAVNLTHTA</sequence>